<proteinExistence type="predicted"/>
<dbReference type="InterPro" id="IPR056139">
    <property type="entry name" value="DUF7722"/>
</dbReference>
<feature type="domain" description="DUF7722" evidence="2">
    <location>
        <begin position="51"/>
        <end position="96"/>
    </location>
</feature>
<dbReference type="EMBL" id="JBBWWQ010000004">
    <property type="protein sequence ID" value="KAK8948868.1"/>
    <property type="molecule type" value="Genomic_DNA"/>
</dbReference>
<dbReference type="AlphaFoldDB" id="A0AAP0BT63"/>
<feature type="region of interest" description="Disordered" evidence="1">
    <location>
        <begin position="1"/>
        <end position="23"/>
    </location>
</feature>
<accession>A0AAP0BT63</accession>
<protein>
    <recommendedName>
        <fullName evidence="2">DUF7722 domain-containing protein</fullName>
    </recommendedName>
</protein>
<evidence type="ECO:0000256" key="1">
    <source>
        <dbReference type="SAM" id="MobiDB-lite"/>
    </source>
</evidence>
<organism evidence="3 4">
    <name type="scientific">Platanthera zijinensis</name>
    <dbReference type="NCBI Taxonomy" id="2320716"/>
    <lineage>
        <taxon>Eukaryota</taxon>
        <taxon>Viridiplantae</taxon>
        <taxon>Streptophyta</taxon>
        <taxon>Embryophyta</taxon>
        <taxon>Tracheophyta</taxon>
        <taxon>Spermatophyta</taxon>
        <taxon>Magnoliopsida</taxon>
        <taxon>Liliopsida</taxon>
        <taxon>Asparagales</taxon>
        <taxon>Orchidaceae</taxon>
        <taxon>Orchidoideae</taxon>
        <taxon>Orchideae</taxon>
        <taxon>Orchidinae</taxon>
        <taxon>Platanthera</taxon>
    </lineage>
</organism>
<reference evidence="3 4" key="1">
    <citation type="journal article" date="2022" name="Nat. Plants">
        <title>Genomes of leafy and leafless Platanthera orchids illuminate the evolution of mycoheterotrophy.</title>
        <authorList>
            <person name="Li M.H."/>
            <person name="Liu K.W."/>
            <person name="Li Z."/>
            <person name="Lu H.C."/>
            <person name="Ye Q.L."/>
            <person name="Zhang D."/>
            <person name="Wang J.Y."/>
            <person name="Li Y.F."/>
            <person name="Zhong Z.M."/>
            <person name="Liu X."/>
            <person name="Yu X."/>
            <person name="Liu D.K."/>
            <person name="Tu X.D."/>
            <person name="Liu B."/>
            <person name="Hao Y."/>
            <person name="Liao X.Y."/>
            <person name="Jiang Y.T."/>
            <person name="Sun W.H."/>
            <person name="Chen J."/>
            <person name="Chen Y.Q."/>
            <person name="Ai Y."/>
            <person name="Zhai J.W."/>
            <person name="Wu S.S."/>
            <person name="Zhou Z."/>
            <person name="Hsiao Y.Y."/>
            <person name="Wu W.L."/>
            <person name="Chen Y.Y."/>
            <person name="Lin Y.F."/>
            <person name="Hsu J.L."/>
            <person name="Li C.Y."/>
            <person name="Wang Z.W."/>
            <person name="Zhao X."/>
            <person name="Zhong W.Y."/>
            <person name="Ma X.K."/>
            <person name="Ma L."/>
            <person name="Huang J."/>
            <person name="Chen G.Z."/>
            <person name="Huang M.Z."/>
            <person name="Huang L."/>
            <person name="Peng D.H."/>
            <person name="Luo Y.B."/>
            <person name="Zou S.Q."/>
            <person name="Chen S.P."/>
            <person name="Lan S."/>
            <person name="Tsai W.C."/>
            <person name="Van de Peer Y."/>
            <person name="Liu Z.J."/>
        </authorList>
    </citation>
    <scope>NUCLEOTIDE SEQUENCE [LARGE SCALE GENOMIC DNA]</scope>
    <source>
        <strain evidence="3">Lor287</strain>
    </source>
</reference>
<sequence length="99" mass="11447">MPKKERSEREMESEWRDVEVQTSGGERERLSCGYGCCSGETVEVFKMPVNYPRYSLAEYESMPEWKLDFLLTEYGLPVGGSLEYKRNFAAGAFLWSPSR</sequence>
<evidence type="ECO:0000259" key="2">
    <source>
        <dbReference type="Pfam" id="PF24847"/>
    </source>
</evidence>
<dbReference type="PANTHER" id="PTHR33513:SF4">
    <property type="entry name" value="GB|AAF04428.1"/>
    <property type="match status" value="1"/>
</dbReference>
<evidence type="ECO:0000313" key="3">
    <source>
        <dbReference type="EMBL" id="KAK8948868.1"/>
    </source>
</evidence>
<dbReference type="Pfam" id="PF24847">
    <property type="entry name" value="DUF7722"/>
    <property type="match status" value="1"/>
</dbReference>
<dbReference type="PANTHER" id="PTHR33513">
    <property type="entry name" value="OS06G0523300 PROTEIN"/>
    <property type="match status" value="1"/>
</dbReference>
<evidence type="ECO:0000313" key="4">
    <source>
        <dbReference type="Proteomes" id="UP001418222"/>
    </source>
</evidence>
<dbReference type="Proteomes" id="UP001418222">
    <property type="component" value="Unassembled WGS sequence"/>
</dbReference>
<gene>
    <name evidence="3" type="ORF">KSP39_PZI005521</name>
</gene>
<comment type="caution">
    <text evidence="3">The sequence shown here is derived from an EMBL/GenBank/DDBJ whole genome shotgun (WGS) entry which is preliminary data.</text>
</comment>
<keyword evidence="4" id="KW-1185">Reference proteome</keyword>
<name>A0AAP0BT63_9ASPA</name>